<organism evidence="1 2">
    <name type="scientific">Rhodoplanes elegans</name>
    <dbReference type="NCBI Taxonomy" id="29408"/>
    <lineage>
        <taxon>Bacteria</taxon>
        <taxon>Pseudomonadati</taxon>
        <taxon>Pseudomonadota</taxon>
        <taxon>Alphaproteobacteria</taxon>
        <taxon>Hyphomicrobiales</taxon>
        <taxon>Nitrobacteraceae</taxon>
        <taxon>Rhodoplanes</taxon>
    </lineage>
</organism>
<dbReference type="GO" id="GO:0006355">
    <property type="term" value="P:regulation of DNA-templated transcription"/>
    <property type="evidence" value="ECO:0007669"/>
    <property type="project" value="InterPro"/>
</dbReference>
<dbReference type="EMBL" id="NPEU01000034">
    <property type="protein sequence ID" value="RAI40728.1"/>
    <property type="molecule type" value="Genomic_DNA"/>
</dbReference>
<dbReference type="InterPro" id="IPR010985">
    <property type="entry name" value="Ribbon_hlx_hlx"/>
</dbReference>
<sequence>MKRIVNGVTYNTDTSVKIGRYCFENDDNVDCVATLYQTRGGAFFEVEEGAKKVWNQREQKEQAREYSTVTPMSVEQAQKWILEIDNVEIFQNPFGDPPEAAAEDSPGATIYVRVPESFKRRIEREATENKASVNNWMMRCAERCMEDSDIRNAKGLVHAWDIAATFRAHNNDGEWSRETCIEALAEVANLIERYCEDRFGTDALANATVDPDSTLESYRKRFEAYASGETRE</sequence>
<gene>
    <name evidence="1" type="ORF">CH338_05420</name>
</gene>
<keyword evidence="2" id="KW-1185">Reference proteome</keyword>
<dbReference type="AlphaFoldDB" id="A0A327KZA4"/>
<evidence type="ECO:0000313" key="1">
    <source>
        <dbReference type="EMBL" id="RAI40728.1"/>
    </source>
</evidence>
<evidence type="ECO:0000313" key="2">
    <source>
        <dbReference type="Proteomes" id="UP000248863"/>
    </source>
</evidence>
<evidence type="ECO:0008006" key="3">
    <source>
        <dbReference type="Google" id="ProtNLM"/>
    </source>
</evidence>
<proteinExistence type="predicted"/>
<reference evidence="1 2" key="1">
    <citation type="submission" date="2017-07" db="EMBL/GenBank/DDBJ databases">
        <title>Draft Genome Sequences of Select Purple Nonsulfur Bacteria.</title>
        <authorList>
            <person name="Lasarre B."/>
            <person name="Mckinlay J.B."/>
        </authorList>
    </citation>
    <scope>NUCLEOTIDE SEQUENCE [LARGE SCALE GENOMIC DNA]</scope>
    <source>
        <strain evidence="1 2">DSM 11907</strain>
    </source>
</reference>
<dbReference type="SUPFAM" id="SSF47598">
    <property type="entry name" value="Ribbon-helix-helix"/>
    <property type="match status" value="1"/>
</dbReference>
<accession>A0A327KZA4</accession>
<protein>
    <recommendedName>
        <fullName evidence="3">Arc-like DNA binding domain-containing protein</fullName>
    </recommendedName>
</protein>
<dbReference type="RefSeq" id="WP_111356118.1">
    <property type="nucleotide sequence ID" value="NZ_NHSK01000156.1"/>
</dbReference>
<comment type="caution">
    <text evidence="1">The sequence shown here is derived from an EMBL/GenBank/DDBJ whole genome shotgun (WGS) entry which is preliminary data.</text>
</comment>
<dbReference type="Proteomes" id="UP000248863">
    <property type="component" value="Unassembled WGS sequence"/>
</dbReference>
<name>A0A327KZA4_9BRAD</name>
<dbReference type="OrthoDB" id="3192583at2"/>